<sequence length="230" mass="25420">MQRKYLLSGAESSTPGTEMVPSVNRFPPAQLQVRLGPLLVFLERHPEKGVGYIYLTHENFLKLQEKAAEACRTVEIERRHKITNLIGMQDGLGVEWLKDSGLIASETFRAYNDIFTIALVTARSFGIGAYLVLLGRRAVQVEGQPIILPRLSTRFLVVKSTPLQLGGTQIMYKDDVSHLTAASDLESAAHILKWFSITEIMGNWLPVHAAQGSRGDKILGSLDSSYAALN</sequence>
<dbReference type="GO" id="GO:0003989">
    <property type="term" value="F:acetyl-CoA carboxylase activity"/>
    <property type="evidence" value="ECO:0007669"/>
    <property type="project" value="InterPro"/>
</dbReference>
<name>A0A4S4KGX4_9APHY</name>
<dbReference type="InterPro" id="IPR049076">
    <property type="entry name" value="ACCA"/>
</dbReference>
<dbReference type="SUPFAM" id="SSF52096">
    <property type="entry name" value="ClpP/crotonase"/>
    <property type="match status" value="1"/>
</dbReference>
<dbReference type="InterPro" id="IPR029045">
    <property type="entry name" value="ClpP/crotonase-like_dom_sf"/>
</dbReference>
<dbReference type="PANTHER" id="PTHR45728:SF3">
    <property type="entry name" value="ACETYL-COA CARBOXYLASE"/>
    <property type="match status" value="1"/>
</dbReference>
<dbReference type="EMBL" id="SGPJ01000291">
    <property type="protein sequence ID" value="THG95759.1"/>
    <property type="molecule type" value="Genomic_DNA"/>
</dbReference>
<evidence type="ECO:0000259" key="1">
    <source>
        <dbReference type="Pfam" id="PF01039"/>
    </source>
</evidence>
<comment type="caution">
    <text evidence="2">The sequence shown here is derived from an EMBL/GenBank/DDBJ whole genome shotgun (WGS) entry which is preliminary data.</text>
</comment>
<dbReference type="Gene3D" id="3.90.226.10">
    <property type="entry name" value="2-enoyl-CoA Hydratase, Chain A, domain 1"/>
    <property type="match status" value="1"/>
</dbReference>
<proteinExistence type="predicted"/>
<dbReference type="InterPro" id="IPR034733">
    <property type="entry name" value="AcCoA_carboxyl_beta"/>
</dbReference>
<dbReference type="PANTHER" id="PTHR45728">
    <property type="entry name" value="ACETYL-COA CARBOXYLASE, ISOFORM A"/>
    <property type="match status" value="1"/>
</dbReference>
<dbReference type="GO" id="GO:0006633">
    <property type="term" value="P:fatty acid biosynthetic process"/>
    <property type="evidence" value="ECO:0007669"/>
    <property type="project" value="TreeGrafter"/>
</dbReference>
<gene>
    <name evidence="2" type="ORF">EW026_g5951</name>
</gene>
<evidence type="ECO:0000313" key="2">
    <source>
        <dbReference type="EMBL" id="THG95759.1"/>
    </source>
</evidence>
<protein>
    <recommendedName>
        <fullName evidence="1">Acetyl-coenzyme A carboxylase carboxyl transferase subunit beta domain-containing protein</fullName>
    </recommendedName>
</protein>
<evidence type="ECO:0000313" key="3">
    <source>
        <dbReference type="Proteomes" id="UP000309038"/>
    </source>
</evidence>
<dbReference type="Pfam" id="PF01039">
    <property type="entry name" value="Carboxyl_trans"/>
    <property type="match status" value="1"/>
</dbReference>
<dbReference type="AlphaFoldDB" id="A0A4S4KGX4"/>
<dbReference type="Proteomes" id="UP000309038">
    <property type="component" value="Unassembled WGS sequence"/>
</dbReference>
<accession>A0A4S4KGX4</accession>
<organism evidence="2 3">
    <name type="scientific">Hermanssonia centrifuga</name>
    <dbReference type="NCBI Taxonomy" id="98765"/>
    <lineage>
        <taxon>Eukaryota</taxon>
        <taxon>Fungi</taxon>
        <taxon>Dikarya</taxon>
        <taxon>Basidiomycota</taxon>
        <taxon>Agaricomycotina</taxon>
        <taxon>Agaricomycetes</taxon>
        <taxon>Polyporales</taxon>
        <taxon>Meruliaceae</taxon>
        <taxon>Hermanssonia</taxon>
    </lineage>
</organism>
<keyword evidence="3" id="KW-1185">Reference proteome</keyword>
<feature type="domain" description="Acetyl-coenzyme A carboxylase carboxyl transferase subunit beta" evidence="1">
    <location>
        <begin position="59"/>
        <end position="198"/>
    </location>
</feature>
<reference evidence="2 3" key="1">
    <citation type="submission" date="2019-02" db="EMBL/GenBank/DDBJ databases">
        <title>Genome sequencing of the rare red list fungi Phlebia centrifuga.</title>
        <authorList>
            <person name="Buettner E."/>
            <person name="Kellner H."/>
        </authorList>
    </citation>
    <scope>NUCLEOTIDE SEQUENCE [LARGE SCALE GENOMIC DNA]</scope>
    <source>
        <strain evidence="2 3">DSM 108282</strain>
    </source>
</reference>
<dbReference type="GO" id="GO:0005739">
    <property type="term" value="C:mitochondrion"/>
    <property type="evidence" value="ECO:0007669"/>
    <property type="project" value="TreeGrafter"/>
</dbReference>